<dbReference type="AlphaFoldDB" id="A0A0G0PW41"/>
<feature type="chain" id="PRO_5002533934" description="Outer membrane protein beta-barrel domain-containing protein" evidence="1">
    <location>
        <begin position="24"/>
        <end position="144"/>
    </location>
</feature>
<gene>
    <name evidence="2" type="ORF">UT29_C0003G0041</name>
</gene>
<feature type="signal peptide" evidence="1">
    <location>
        <begin position="1"/>
        <end position="23"/>
    </location>
</feature>
<keyword evidence="1" id="KW-0732">Signal</keyword>
<dbReference type="EMBL" id="LBWF01000003">
    <property type="protein sequence ID" value="KKR02385.1"/>
    <property type="molecule type" value="Genomic_DNA"/>
</dbReference>
<name>A0A0G0PW41_YANXG</name>
<evidence type="ECO:0000313" key="3">
    <source>
        <dbReference type="Proteomes" id="UP000034845"/>
    </source>
</evidence>
<proteinExistence type="predicted"/>
<evidence type="ECO:0000256" key="1">
    <source>
        <dbReference type="SAM" id="SignalP"/>
    </source>
</evidence>
<comment type="caution">
    <text evidence="2">The sequence shown here is derived from an EMBL/GenBank/DDBJ whole genome shotgun (WGS) entry which is preliminary data.</text>
</comment>
<sequence length="144" mass="16551">MRKFLATILFAAFVVMIPSVAHAQNTPSEAPVFQIQHHYDWLQPTTGPERTFLFMGYHVTFLEVGRFNFGGIGLGMGVKRMSPNYPYTPEPWQVEIHPLITTHLGYRFIESENFWINVSFTYDPIRKSRMIGFGLSANPINPTR</sequence>
<reference evidence="2 3" key="1">
    <citation type="journal article" date="2015" name="Nature">
        <title>rRNA introns, odd ribosomes, and small enigmatic genomes across a large radiation of phyla.</title>
        <authorList>
            <person name="Brown C.T."/>
            <person name="Hug L.A."/>
            <person name="Thomas B.C."/>
            <person name="Sharon I."/>
            <person name="Castelle C.J."/>
            <person name="Singh A."/>
            <person name="Wilkins M.J."/>
            <person name="Williams K.H."/>
            <person name="Banfield J.F."/>
        </authorList>
    </citation>
    <scope>NUCLEOTIDE SEQUENCE [LARGE SCALE GENOMIC DNA]</scope>
    <source>
        <strain evidence="3">GW2011_GWA1_39_13</strain>
    </source>
</reference>
<dbReference type="Proteomes" id="UP000034845">
    <property type="component" value="Unassembled WGS sequence"/>
</dbReference>
<organism evidence="2 3">
    <name type="scientific">Yanofskybacteria sp. (strain GW2011_GWA1_39_13)</name>
    <dbReference type="NCBI Taxonomy" id="1619019"/>
    <lineage>
        <taxon>Bacteria</taxon>
        <taxon>Candidatus Yanofskyibacteriota</taxon>
    </lineage>
</organism>
<protein>
    <recommendedName>
        <fullName evidence="4">Outer membrane protein beta-barrel domain-containing protein</fullName>
    </recommendedName>
</protein>
<evidence type="ECO:0000313" key="2">
    <source>
        <dbReference type="EMBL" id="KKR02385.1"/>
    </source>
</evidence>
<accession>A0A0G0PW41</accession>
<evidence type="ECO:0008006" key="4">
    <source>
        <dbReference type="Google" id="ProtNLM"/>
    </source>
</evidence>